<dbReference type="Pfam" id="PF08857">
    <property type="entry name" value="ParBc_2"/>
    <property type="match status" value="1"/>
</dbReference>
<dbReference type="Gene3D" id="3.90.1530.10">
    <property type="entry name" value="Conserved hypothetical protein from pyrococcus furiosus pfu- 392566-001, ParB domain"/>
    <property type="match status" value="1"/>
</dbReference>
<accession>A0A1G6X2Y0</accession>
<protein>
    <submittedName>
        <fullName evidence="2">Putative ParB-like nuclease</fullName>
    </submittedName>
</protein>
<feature type="chain" id="PRO_5011643425" evidence="1">
    <location>
        <begin position="32"/>
        <end position="366"/>
    </location>
</feature>
<dbReference type="InterPro" id="IPR014956">
    <property type="entry name" value="ParBc_2"/>
</dbReference>
<feature type="signal peptide" evidence="1">
    <location>
        <begin position="1"/>
        <end position="31"/>
    </location>
</feature>
<name>A0A1G6X2Y0_9NOCA</name>
<dbReference type="AlphaFoldDB" id="A0A1G6X2Y0"/>
<dbReference type="STRING" id="168276.SAMN05444580_10648"/>
<dbReference type="SUPFAM" id="SSF110849">
    <property type="entry name" value="ParB/Sulfiredoxin"/>
    <property type="match status" value="1"/>
</dbReference>
<evidence type="ECO:0000313" key="2">
    <source>
        <dbReference type="EMBL" id="SDD71635.1"/>
    </source>
</evidence>
<keyword evidence="3" id="KW-1185">Reference proteome</keyword>
<dbReference type="RefSeq" id="WP_072845827.1">
    <property type="nucleotide sequence ID" value="NZ_FNAB01000006.1"/>
</dbReference>
<proteinExistence type="predicted"/>
<dbReference type="InterPro" id="IPR036086">
    <property type="entry name" value="ParB/Sulfiredoxin_sf"/>
</dbReference>
<evidence type="ECO:0000256" key="1">
    <source>
        <dbReference type="SAM" id="SignalP"/>
    </source>
</evidence>
<sequence length="366" mass="38526">MPLTPRSAFTTLAAFVLVGAGALGATGTALAGPDLNAPTCGPSAGSLSDLLPNGSSSGSAAGFSDSPYRCAEAGDLIDVRIGDVRATQPSLGYDEVYYKLGRYTLGKDPINKKFDDWCEANGQVEAVSATPAAKISDPGSFACALPVGQETAESIAPMKTVVVGPAGKLYLTDGHHTLTSFYETEGPDVHVRLRVLGNLSALSGNAFWAEMQKNGWVWNRDVDGKEVPVAGLPAGVGLANFADDRYRSLMYFARDIGFTAGTIPFQEFYWGAWLRDTQAADLSGWNPHEPASYLDTVKRVTKAQTALPSGAVVDGGFTAGQLGALAEWNDGKAEDKGEFAKLSKPYSDGKPGKIAYALEYKAAHGK</sequence>
<dbReference type="Gene3D" id="1.10.8.10">
    <property type="entry name" value="DNA helicase RuvA subunit, C-terminal domain"/>
    <property type="match status" value="1"/>
</dbReference>
<dbReference type="Proteomes" id="UP000199417">
    <property type="component" value="Unassembled WGS sequence"/>
</dbReference>
<evidence type="ECO:0000313" key="3">
    <source>
        <dbReference type="Proteomes" id="UP000199417"/>
    </source>
</evidence>
<gene>
    <name evidence="2" type="ORF">SAMN05444580_10648</name>
</gene>
<organism evidence="2 3">
    <name type="scientific">Rhodococcus tukisamuensis</name>
    <dbReference type="NCBI Taxonomy" id="168276"/>
    <lineage>
        <taxon>Bacteria</taxon>
        <taxon>Bacillati</taxon>
        <taxon>Actinomycetota</taxon>
        <taxon>Actinomycetes</taxon>
        <taxon>Mycobacteriales</taxon>
        <taxon>Nocardiaceae</taxon>
        <taxon>Rhodococcus</taxon>
    </lineage>
</organism>
<reference evidence="2 3" key="1">
    <citation type="submission" date="2016-10" db="EMBL/GenBank/DDBJ databases">
        <authorList>
            <person name="de Groot N.N."/>
        </authorList>
    </citation>
    <scope>NUCLEOTIDE SEQUENCE [LARGE SCALE GENOMIC DNA]</scope>
    <source>
        <strain evidence="2 3">JCM 11308</strain>
    </source>
</reference>
<dbReference type="EMBL" id="FNAB01000006">
    <property type="protein sequence ID" value="SDD71635.1"/>
    <property type="molecule type" value="Genomic_DNA"/>
</dbReference>
<keyword evidence="1" id="KW-0732">Signal</keyword>
<dbReference type="CDD" id="cd16390">
    <property type="entry name" value="ParB_N_Srx_like"/>
    <property type="match status" value="1"/>
</dbReference>